<protein>
    <recommendedName>
        <fullName evidence="7">Putative 4-hydroxy-4-methyl-2-oxoglutarate aldolase</fullName>
        <ecNumber evidence="6">4.1.1.112</ecNumber>
        <ecNumber evidence="5">4.1.3.17</ecNumber>
    </recommendedName>
    <alternativeName>
        <fullName evidence="11">Oxaloacetate decarboxylase</fullName>
    </alternativeName>
    <alternativeName>
        <fullName evidence="9">Regulator of ribonuclease activity homolog</fullName>
    </alternativeName>
    <alternativeName>
        <fullName evidence="10">RraA-like protein</fullName>
    </alternativeName>
</protein>
<dbReference type="PANTHER" id="PTHR33254:SF4">
    <property type="entry name" value="4-HYDROXY-4-METHYL-2-OXOGLUTARATE ALDOLASE 3-RELATED"/>
    <property type="match status" value="1"/>
</dbReference>
<evidence type="ECO:0000256" key="4">
    <source>
        <dbReference type="ARBA" id="ARBA00011233"/>
    </source>
</evidence>
<comment type="subunit">
    <text evidence="4">Homotrimer.</text>
</comment>
<comment type="cofactor">
    <cofactor evidence="13">
        <name>Mg(2+)</name>
        <dbReference type="ChEBI" id="CHEBI:18420"/>
    </cofactor>
</comment>
<name>A0A6J4KW77_9ACTN</name>
<accession>A0A6J4KW77</accession>
<evidence type="ECO:0000256" key="12">
    <source>
        <dbReference type="ARBA" id="ARBA00047973"/>
    </source>
</evidence>
<dbReference type="EMBL" id="CADCTT010000259">
    <property type="protein sequence ID" value="CAA9314866.1"/>
    <property type="molecule type" value="Genomic_DNA"/>
</dbReference>
<dbReference type="CDD" id="cd16841">
    <property type="entry name" value="RraA_family"/>
    <property type="match status" value="1"/>
</dbReference>
<feature type="binding site" evidence="13">
    <location>
        <position position="111"/>
    </location>
    <ligand>
        <name>substrate</name>
    </ligand>
</feature>
<sequence>MSQRPDDAPVGVLDRLSRVDTTSLVDAGPDLRVLPAEIRPVRSGLRMVGRALTVDARGDLMSVFEGLQQSGPGTVLVVAAGSDQHAVAGELFATEALRRGLAGIVLDGLCRDSRTLAQLDLPVYSRGVAPTACPARAVPVVQVPITIGPVPVRPGDLVLGDDDGLVVGSEEEVLAALAGAEVIQRREEDLRVRIAAGMSLFDAVNYDQHVAALRAGRDSKLAFS</sequence>
<evidence type="ECO:0000256" key="13">
    <source>
        <dbReference type="PIRSR" id="PIRSR605493-1"/>
    </source>
</evidence>
<comment type="cofactor">
    <cofactor evidence="2">
        <name>a divalent metal cation</name>
        <dbReference type="ChEBI" id="CHEBI:60240"/>
    </cofactor>
</comment>
<dbReference type="PANTHER" id="PTHR33254">
    <property type="entry name" value="4-HYDROXY-4-METHYL-2-OXOGLUTARATE ALDOLASE 3-RELATED"/>
    <property type="match status" value="1"/>
</dbReference>
<comment type="similarity">
    <text evidence="3">Belongs to the class II aldolase/RraA-like family.</text>
</comment>
<dbReference type="InterPro" id="IPR005493">
    <property type="entry name" value="RraA/RraA-like"/>
</dbReference>
<evidence type="ECO:0000256" key="6">
    <source>
        <dbReference type="ARBA" id="ARBA00012947"/>
    </source>
</evidence>
<dbReference type="EC" id="4.1.1.112" evidence="6"/>
<dbReference type="AlphaFoldDB" id="A0A6J4KW77"/>
<reference evidence="14" key="1">
    <citation type="submission" date="2020-02" db="EMBL/GenBank/DDBJ databases">
        <authorList>
            <person name="Meier V. D."/>
        </authorList>
    </citation>
    <scope>NUCLEOTIDE SEQUENCE</scope>
    <source>
        <strain evidence="14">AVDCRST_MAG61</strain>
    </source>
</reference>
<dbReference type="GO" id="GO:0008948">
    <property type="term" value="F:oxaloacetate decarboxylase activity"/>
    <property type="evidence" value="ECO:0007669"/>
    <property type="project" value="UniProtKB-EC"/>
</dbReference>
<evidence type="ECO:0000256" key="10">
    <source>
        <dbReference type="ARBA" id="ARBA00030169"/>
    </source>
</evidence>
<evidence type="ECO:0000256" key="9">
    <source>
        <dbReference type="ARBA" id="ARBA00029596"/>
    </source>
</evidence>
<dbReference type="EC" id="4.1.3.17" evidence="5"/>
<organism evidence="14">
    <name type="scientific">uncultured Friedmanniella sp</name>
    <dbReference type="NCBI Taxonomy" id="335381"/>
    <lineage>
        <taxon>Bacteria</taxon>
        <taxon>Bacillati</taxon>
        <taxon>Actinomycetota</taxon>
        <taxon>Actinomycetes</taxon>
        <taxon>Propionibacteriales</taxon>
        <taxon>Nocardioidaceae</taxon>
        <taxon>Friedmanniella</taxon>
        <taxon>environmental samples</taxon>
    </lineage>
</organism>
<dbReference type="GO" id="GO:0047443">
    <property type="term" value="F:4-hydroxy-4-methyl-2-oxoglutarate aldolase activity"/>
    <property type="evidence" value="ECO:0007669"/>
    <property type="project" value="UniProtKB-EC"/>
</dbReference>
<comment type="catalytic activity">
    <reaction evidence="12">
        <text>oxaloacetate + H(+) = pyruvate + CO2</text>
        <dbReference type="Rhea" id="RHEA:15641"/>
        <dbReference type="ChEBI" id="CHEBI:15361"/>
        <dbReference type="ChEBI" id="CHEBI:15378"/>
        <dbReference type="ChEBI" id="CHEBI:16452"/>
        <dbReference type="ChEBI" id="CHEBI:16526"/>
        <dbReference type="EC" id="4.1.1.112"/>
    </reaction>
</comment>
<evidence type="ECO:0000256" key="5">
    <source>
        <dbReference type="ARBA" id="ARBA00012213"/>
    </source>
</evidence>
<dbReference type="Pfam" id="PF03737">
    <property type="entry name" value="RraA-like"/>
    <property type="match status" value="1"/>
</dbReference>
<proteinExistence type="inferred from homology"/>
<comment type="function">
    <text evidence="8">Catalyzes the aldol cleavage of 4-hydroxy-4-methyl-2-oxoglutarate (HMG) into 2 molecules of pyruvate. Also contains a secondary oxaloacetate (OAA) decarboxylase activity due to the common pyruvate enolate transition state formed following C-C bond cleavage in the retro-aldol and decarboxylation reactions.</text>
</comment>
<keyword evidence="13" id="KW-0460">Magnesium</keyword>
<dbReference type="InterPro" id="IPR036704">
    <property type="entry name" value="RraA/RraA-like_sf"/>
</dbReference>
<evidence type="ECO:0000256" key="11">
    <source>
        <dbReference type="ARBA" id="ARBA00032305"/>
    </source>
</evidence>
<evidence type="ECO:0000256" key="3">
    <source>
        <dbReference type="ARBA" id="ARBA00008621"/>
    </source>
</evidence>
<evidence type="ECO:0000256" key="1">
    <source>
        <dbReference type="ARBA" id="ARBA00001342"/>
    </source>
</evidence>
<feature type="binding site" evidence="13">
    <location>
        <position position="112"/>
    </location>
    <ligand>
        <name>Mg(2+)</name>
        <dbReference type="ChEBI" id="CHEBI:18420"/>
    </ligand>
</feature>
<evidence type="ECO:0000256" key="2">
    <source>
        <dbReference type="ARBA" id="ARBA00001968"/>
    </source>
</evidence>
<gene>
    <name evidence="14" type="ORF">AVDCRST_MAG61-1965</name>
</gene>
<dbReference type="SUPFAM" id="SSF89562">
    <property type="entry name" value="RraA-like"/>
    <property type="match status" value="1"/>
</dbReference>
<dbReference type="Gene3D" id="3.50.30.40">
    <property type="entry name" value="Ribonuclease E inhibitor RraA/RraA-like"/>
    <property type="match status" value="1"/>
</dbReference>
<evidence type="ECO:0000256" key="8">
    <source>
        <dbReference type="ARBA" id="ARBA00025046"/>
    </source>
</evidence>
<comment type="catalytic activity">
    <reaction evidence="1">
        <text>4-hydroxy-4-methyl-2-oxoglutarate = 2 pyruvate</text>
        <dbReference type="Rhea" id="RHEA:22748"/>
        <dbReference type="ChEBI" id="CHEBI:15361"/>
        <dbReference type="ChEBI" id="CHEBI:58276"/>
        <dbReference type="EC" id="4.1.3.17"/>
    </reaction>
</comment>
<evidence type="ECO:0000313" key="14">
    <source>
        <dbReference type="EMBL" id="CAA9314866.1"/>
    </source>
</evidence>
<keyword evidence="13" id="KW-0479">Metal-binding</keyword>
<evidence type="ECO:0000256" key="7">
    <source>
        <dbReference type="ARBA" id="ARBA00016549"/>
    </source>
</evidence>
<dbReference type="GO" id="GO:0046872">
    <property type="term" value="F:metal ion binding"/>
    <property type="evidence" value="ECO:0007669"/>
    <property type="project" value="UniProtKB-KW"/>
</dbReference>